<dbReference type="Gene3D" id="2.60.120.10">
    <property type="entry name" value="Jelly Rolls"/>
    <property type="match status" value="1"/>
</dbReference>
<comment type="caution">
    <text evidence="2">The sequence shown here is derived from an EMBL/GenBank/DDBJ whole genome shotgun (WGS) entry which is preliminary data.</text>
</comment>
<organism evidence="2 3">
    <name type="scientific">Portibacter lacus</name>
    <dbReference type="NCBI Taxonomy" id="1099794"/>
    <lineage>
        <taxon>Bacteria</taxon>
        <taxon>Pseudomonadati</taxon>
        <taxon>Bacteroidota</taxon>
        <taxon>Saprospiria</taxon>
        <taxon>Saprospirales</taxon>
        <taxon>Haliscomenobacteraceae</taxon>
        <taxon>Portibacter</taxon>
    </lineage>
</organism>
<dbReference type="PANTHER" id="PTHR48098:SF3">
    <property type="entry name" value="IRON(III) ENTEROBACTIN ESTERASE"/>
    <property type="match status" value="1"/>
</dbReference>
<evidence type="ECO:0000313" key="3">
    <source>
        <dbReference type="Proteomes" id="UP001156666"/>
    </source>
</evidence>
<dbReference type="InterPro" id="IPR029058">
    <property type="entry name" value="AB_hydrolase_fold"/>
</dbReference>
<proteinExistence type="predicted"/>
<gene>
    <name evidence="2" type="ORF">GCM10007940_45120</name>
</gene>
<dbReference type="EMBL" id="BSOH01000037">
    <property type="protein sequence ID" value="GLR19896.1"/>
    <property type="molecule type" value="Genomic_DNA"/>
</dbReference>
<sequence>MLNLLAIQAQEKYKKGPNSWSFEGIPKGVVTQHEWKSSLFSNTIRDYYVYVPAQYDGSQPAALMVFQDGHTYVKKDGDFDVATVFDNLISQEKMPVTIGLFINPGHDMDAAEIESPWRASNRSVEYDEMSDKYARFLIEEMIPELEKKYKISADPKMRAIGGISSGGICAFSAAWYHPESFHKVLSHIGSFTNIRGGHNYPSMIRKTDKKDIKVFLQDGSGDLNNEHGNWWLANQQMDSALDYKGYEYTFVTGSEGHNGKHGGAILPESLIWLWSDMVEPKVASGIYHSTPNGKMMSGASMHFSDMNFGTKSIASTQGAIDIYDKVNEQILIIKEGEISAKLYGEKKIIGPNSVLFLLPGTNSIIESVSDQAQYYTMVYQSRETPDVSRGKETGSFIKDFEEIEFKEHNKGGVRNYFHTSTTMCPYYEMHMTNLNPGIKSHEPHTHRASEILLMIKGTTEMEIGNQLYRGKAGDAYFLPGNIPHAIRNTGKEQAMYFAFQWY</sequence>
<dbReference type="Gene3D" id="3.40.50.1820">
    <property type="entry name" value="alpha/beta hydrolase"/>
    <property type="match status" value="1"/>
</dbReference>
<dbReference type="SUPFAM" id="SSF53474">
    <property type="entry name" value="alpha/beta-Hydrolases"/>
    <property type="match status" value="1"/>
</dbReference>
<dbReference type="InterPro" id="IPR014710">
    <property type="entry name" value="RmlC-like_jellyroll"/>
</dbReference>
<dbReference type="AlphaFoldDB" id="A0AA37SVY9"/>
<dbReference type="SUPFAM" id="SSF51182">
    <property type="entry name" value="RmlC-like cupins"/>
    <property type="match status" value="1"/>
</dbReference>
<name>A0AA37SVY9_9BACT</name>
<evidence type="ECO:0000313" key="2">
    <source>
        <dbReference type="EMBL" id="GLR19896.1"/>
    </source>
</evidence>
<accession>A0AA37SVY9</accession>
<feature type="domain" description="Cupin type-2" evidence="1">
    <location>
        <begin position="432"/>
        <end position="497"/>
    </location>
</feature>
<dbReference type="InterPro" id="IPR013096">
    <property type="entry name" value="Cupin_2"/>
</dbReference>
<dbReference type="InterPro" id="IPR011051">
    <property type="entry name" value="RmlC_Cupin_sf"/>
</dbReference>
<dbReference type="InterPro" id="IPR000801">
    <property type="entry name" value="Esterase-like"/>
</dbReference>
<reference evidence="2" key="1">
    <citation type="journal article" date="2014" name="Int. J. Syst. Evol. Microbiol.">
        <title>Complete genome sequence of Corynebacterium casei LMG S-19264T (=DSM 44701T), isolated from a smear-ripened cheese.</title>
        <authorList>
            <consortium name="US DOE Joint Genome Institute (JGI-PGF)"/>
            <person name="Walter F."/>
            <person name="Albersmeier A."/>
            <person name="Kalinowski J."/>
            <person name="Ruckert C."/>
        </authorList>
    </citation>
    <scope>NUCLEOTIDE SEQUENCE</scope>
    <source>
        <strain evidence="2">NBRC 108769</strain>
    </source>
</reference>
<dbReference type="PANTHER" id="PTHR48098">
    <property type="entry name" value="ENTEROCHELIN ESTERASE-RELATED"/>
    <property type="match status" value="1"/>
</dbReference>
<dbReference type="Pfam" id="PF00756">
    <property type="entry name" value="Esterase"/>
    <property type="match status" value="1"/>
</dbReference>
<reference evidence="2" key="2">
    <citation type="submission" date="2023-01" db="EMBL/GenBank/DDBJ databases">
        <title>Draft genome sequence of Portibacter lacus strain NBRC 108769.</title>
        <authorList>
            <person name="Sun Q."/>
            <person name="Mori K."/>
        </authorList>
    </citation>
    <scope>NUCLEOTIDE SEQUENCE</scope>
    <source>
        <strain evidence="2">NBRC 108769</strain>
    </source>
</reference>
<dbReference type="Proteomes" id="UP001156666">
    <property type="component" value="Unassembled WGS sequence"/>
</dbReference>
<keyword evidence="3" id="KW-1185">Reference proteome</keyword>
<protein>
    <recommendedName>
        <fullName evidence="1">Cupin type-2 domain-containing protein</fullName>
    </recommendedName>
</protein>
<evidence type="ECO:0000259" key="1">
    <source>
        <dbReference type="Pfam" id="PF07883"/>
    </source>
</evidence>
<dbReference type="InterPro" id="IPR050583">
    <property type="entry name" value="Mycobacterial_A85_antigen"/>
</dbReference>
<dbReference type="Pfam" id="PF07883">
    <property type="entry name" value="Cupin_2"/>
    <property type="match status" value="1"/>
</dbReference>
<dbReference type="CDD" id="cd02209">
    <property type="entry name" value="cupin_XRE_C"/>
    <property type="match status" value="1"/>
</dbReference>